<feature type="region of interest" description="Disordered" evidence="1">
    <location>
        <begin position="203"/>
        <end position="310"/>
    </location>
</feature>
<feature type="compositionally biased region" description="Basic and acidic residues" evidence="1">
    <location>
        <begin position="258"/>
        <end position="269"/>
    </location>
</feature>
<gene>
    <name evidence="2" type="ORF">QE152_g19508</name>
</gene>
<keyword evidence="3" id="KW-1185">Reference proteome</keyword>
<evidence type="ECO:0000256" key="1">
    <source>
        <dbReference type="SAM" id="MobiDB-lite"/>
    </source>
</evidence>
<evidence type="ECO:0000313" key="2">
    <source>
        <dbReference type="EMBL" id="KAK9722734.1"/>
    </source>
</evidence>
<accession>A0AAW1KST6</accession>
<sequence>MEDIECDSVIDSQPTVISSNDEDVQNDQQGANLKPPPICFVARVFLRMRSRLRSSKNCIKGLPEDAEPLEIKQELLELEVKVHNVVKFRNTRCPIYMCMTDKNVTINELKTKARYLQRARVYYETHINKKALTQCKKCQTWGHATLNCHLGIERCVKCGQNHLSHQCNKDKNVPAKCANCGGDHPASSTECRIYINELGKLRASKKKARRLREPLQSSQNSRYIPAPPPSVNAWTAKKQFPPLPVKKSQPSMSQQKRSSKEEVRSRNQEPEAGNCSNEESSSEEDSTPSAAVRRREPSSSGRVATGLRSRSAAGIKNLKPVIVPTKKVPAKKIPRRQLLFVAGNLRVVGEWLLDCGVGQNKAISCIFMK</sequence>
<proteinExistence type="predicted"/>
<dbReference type="EMBL" id="JASPKY010000185">
    <property type="protein sequence ID" value="KAK9722734.1"/>
    <property type="molecule type" value="Genomic_DNA"/>
</dbReference>
<comment type="caution">
    <text evidence="2">The sequence shown here is derived from an EMBL/GenBank/DDBJ whole genome shotgun (WGS) entry which is preliminary data.</text>
</comment>
<organism evidence="2 3">
    <name type="scientific">Popillia japonica</name>
    <name type="common">Japanese beetle</name>
    <dbReference type="NCBI Taxonomy" id="7064"/>
    <lineage>
        <taxon>Eukaryota</taxon>
        <taxon>Metazoa</taxon>
        <taxon>Ecdysozoa</taxon>
        <taxon>Arthropoda</taxon>
        <taxon>Hexapoda</taxon>
        <taxon>Insecta</taxon>
        <taxon>Pterygota</taxon>
        <taxon>Neoptera</taxon>
        <taxon>Endopterygota</taxon>
        <taxon>Coleoptera</taxon>
        <taxon>Polyphaga</taxon>
        <taxon>Scarabaeiformia</taxon>
        <taxon>Scarabaeidae</taxon>
        <taxon>Rutelinae</taxon>
        <taxon>Popillia</taxon>
    </lineage>
</organism>
<evidence type="ECO:0000313" key="3">
    <source>
        <dbReference type="Proteomes" id="UP001458880"/>
    </source>
</evidence>
<name>A0AAW1KST6_POPJA</name>
<reference evidence="2 3" key="1">
    <citation type="journal article" date="2024" name="BMC Genomics">
        <title>De novo assembly and annotation of Popillia japonica's genome with initial clues to its potential as an invasive pest.</title>
        <authorList>
            <person name="Cucini C."/>
            <person name="Boschi S."/>
            <person name="Funari R."/>
            <person name="Cardaioli E."/>
            <person name="Iannotti N."/>
            <person name="Marturano G."/>
            <person name="Paoli F."/>
            <person name="Bruttini M."/>
            <person name="Carapelli A."/>
            <person name="Frati F."/>
            <person name="Nardi F."/>
        </authorList>
    </citation>
    <scope>NUCLEOTIDE SEQUENCE [LARGE SCALE GENOMIC DNA]</scope>
    <source>
        <strain evidence="2">DMR45628</strain>
    </source>
</reference>
<dbReference type="Proteomes" id="UP001458880">
    <property type="component" value="Unassembled WGS sequence"/>
</dbReference>
<dbReference type="AlphaFoldDB" id="A0AAW1KST6"/>
<protein>
    <recommendedName>
        <fullName evidence="4">Nucleic-acid-binding protein from transposon X-element</fullName>
    </recommendedName>
</protein>
<evidence type="ECO:0008006" key="4">
    <source>
        <dbReference type="Google" id="ProtNLM"/>
    </source>
</evidence>